<dbReference type="GO" id="GO:0043748">
    <property type="term" value="F:O-succinylbenzoate synthase activity"/>
    <property type="evidence" value="ECO:0007669"/>
    <property type="project" value="UniProtKB-EC"/>
</dbReference>
<keyword evidence="7" id="KW-1185">Reference proteome</keyword>
<feature type="binding site" evidence="4">
    <location>
        <position position="213"/>
    </location>
    <ligand>
        <name>Mg(2+)</name>
        <dbReference type="ChEBI" id="CHEBI:18420"/>
    </ligand>
</feature>
<dbReference type="NCBIfam" id="NF002782">
    <property type="entry name" value="PRK02901.1"/>
    <property type="match status" value="1"/>
</dbReference>
<dbReference type="InterPro" id="IPR036849">
    <property type="entry name" value="Enolase-like_C_sf"/>
</dbReference>
<dbReference type="PANTHER" id="PTHR48073">
    <property type="entry name" value="O-SUCCINYLBENZOATE SYNTHASE-RELATED"/>
    <property type="match status" value="1"/>
</dbReference>
<keyword evidence="1 4" id="KW-0479">Metal-binding</keyword>
<evidence type="ECO:0000256" key="4">
    <source>
        <dbReference type="HAMAP-Rule" id="MF_00470"/>
    </source>
</evidence>
<feature type="binding site" evidence="4">
    <location>
        <position position="190"/>
    </location>
    <ligand>
        <name>Mg(2+)</name>
        <dbReference type="ChEBI" id="CHEBI:18420"/>
    </ligand>
</feature>
<comment type="pathway">
    <text evidence="4">Quinol/quinone metabolism; 1,4-dihydroxy-2-naphthoate biosynthesis; 1,4-dihydroxy-2-naphthoate from chorismate: step 4/7.</text>
</comment>
<dbReference type="SMART" id="SM00922">
    <property type="entry name" value="MR_MLE"/>
    <property type="match status" value="1"/>
</dbReference>
<evidence type="ECO:0000259" key="5">
    <source>
        <dbReference type="SMART" id="SM00922"/>
    </source>
</evidence>
<dbReference type="HAMAP" id="MF_00470">
    <property type="entry name" value="MenC_1"/>
    <property type="match status" value="1"/>
</dbReference>
<feature type="domain" description="Mandelate racemase/muconate lactonizing enzyme C-terminal" evidence="5">
    <location>
        <begin position="104"/>
        <end position="209"/>
    </location>
</feature>
<dbReference type="EMBL" id="JBHTEF010000001">
    <property type="protein sequence ID" value="MFC7582199.1"/>
    <property type="molecule type" value="Genomic_DNA"/>
</dbReference>
<comment type="similarity">
    <text evidence="4">Belongs to the mandelate racemase/muconate lactonizing enzyme family. MenC type 1 subfamily.</text>
</comment>
<comment type="caution">
    <text evidence="6">The sequence shown here is derived from an EMBL/GenBank/DDBJ whole genome shotgun (WGS) entry which is preliminary data.</text>
</comment>
<dbReference type="InterPro" id="IPR029065">
    <property type="entry name" value="Enolase_C-like"/>
</dbReference>
<evidence type="ECO:0000256" key="2">
    <source>
        <dbReference type="ARBA" id="ARBA00022842"/>
    </source>
</evidence>
<keyword evidence="2 4" id="KW-0460">Magnesium</keyword>
<dbReference type="InterPro" id="IPR013342">
    <property type="entry name" value="Mandelate_racemase_C"/>
</dbReference>
<feature type="active site" description="Proton acceptor" evidence="4">
    <location>
        <position position="241"/>
    </location>
</feature>
<dbReference type="SFLD" id="SFLDS00001">
    <property type="entry name" value="Enolase"/>
    <property type="match status" value="1"/>
</dbReference>
<organism evidence="6 7">
    <name type="scientific">Schaalia naturae</name>
    <dbReference type="NCBI Taxonomy" id="635203"/>
    <lineage>
        <taxon>Bacteria</taxon>
        <taxon>Bacillati</taxon>
        <taxon>Actinomycetota</taxon>
        <taxon>Actinomycetes</taxon>
        <taxon>Actinomycetales</taxon>
        <taxon>Actinomycetaceae</taxon>
        <taxon>Schaalia</taxon>
    </lineage>
</organism>
<feature type="binding site" evidence="4">
    <location>
        <position position="159"/>
    </location>
    <ligand>
        <name>Mg(2+)</name>
        <dbReference type="ChEBI" id="CHEBI:18420"/>
    </ligand>
</feature>
<sequence length="366" mass="37826">MRGLEITELDIAALPAATREALAGIDRLLIHRTPLVTRFRGVTSRDGLLVHGESGWGEAAPFWDYGPLESSRWLRSALEAATTTPPAPLRREVPVNVTIPVSGPEEAARRVRASGGCRTAKVKVADPGQPLSADIERVQAVADALADEVGAGCARLRVDANAAWTPDQAIQAVAELDRAAAAVGGLEYVEQPCPDLEGMAAVRRAVGVPVAADESIRRADDPLAAVDAVAQSEAADVAVVKVAPLGGLRRALEVASRTGLEIVVSSAIETSVGLDLGVRAAACLPDLPHACGLATAQLLVQDVVARPLAPVGGAIPLPGLPTAPDPEAISAASTVPGGLVARWRQRLDLMCQAMTALPGPERGGLR</sequence>
<evidence type="ECO:0000313" key="7">
    <source>
        <dbReference type="Proteomes" id="UP001596527"/>
    </source>
</evidence>
<dbReference type="Proteomes" id="UP001596527">
    <property type="component" value="Unassembled WGS sequence"/>
</dbReference>
<proteinExistence type="inferred from homology"/>
<dbReference type="EC" id="4.2.1.113" evidence="4"/>
<name>A0ABW2SQP4_9ACTO</name>
<reference evidence="7" key="1">
    <citation type="journal article" date="2019" name="Int. J. Syst. Evol. Microbiol.">
        <title>The Global Catalogue of Microorganisms (GCM) 10K type strain sequencing project: providing services to taxonomists for standard genome sequencing and annotation.</title>
        <authorList>
            <consortium name="The Broad Institute Genomics Platform"/>
            <consortium name="The Broad Institute Genome Sequencing Center for Infectious Disease"/>
            <person name="Wu L."/>
            <person name="Ma J."/>
        </authorList>
    </citation>
    <scope>NUCLEOTIDE SEQUENCE [LARGE SCALE GENOMIC DNA]</scope>
    <source>
        <strain evidence="7">CCUG 56698</strain>
    </source>
</reference>
<dbReference type="PANTHER" id="PTHR48073:SF2">
    <property type="entry name" value="O-SUCCINYLBENZOATE SYNTHASE"/>
    <property type="match status" value="1"/>
</dbReference>
<dbReference type="RefSeq" id="WP_380976105.1">
    <property type="nucleotide sequence ID" value="NZ_JBHTEF010000001.1"/>
</dbReference>
<evidence type="ECO:0000256" key="1">
    <source>
        <dbReference type="ARBA" id="ARBA00022723"/>
    </source>
</evidence>
<dbReference type="SFLD" id="SFLDG00180">
    <property type="entry name" value="muconate_cycloisomerase"/>
    <property type="match status" value="1"/>
</dbReference>
<accession>A0ABW2SQP4</accession>
<dbReference type="Pfam" id="PF18374">
    <property type="entry name" value="Enolase_like_N"/>
    <property type="match status" value="1"/>
</dbReference>
<comment type="catalytic activity">
    <reaction evidence="4">
        <text>(1R,6R)-6-hydroxy-2-succinyl-cyclohexa-2,4-diene-1-carboxylate = 2-succinylbenzoate + H2O</text>
        <dbReference type="Rhea" id="RHEA:10196"/>
        <dbReference type="ChEBI" id="CHEBI:15377"/>
        <dbReference type="ChEBI" id="CHEBI:18325"/>
        <dbReference type="ChEBI" id="CHEBI:58689"/>
        <dbReference type="EC" id="4.2.1.113"/>
    </reaction>
</comment>
<keyword evidence="3 4" id="KW-0456">Lyase</keyword>
<dbReference type="Gene3D" id="3.20.20.120">
    <property type="entry name" value="Enolase-like C-terminal domain"/>
    <property type="match status" value="1"/>
</dbReference>
<dbReference type="SUPFAM" id="SSF51604">
    <property type="entry name" value="Enolase C-terminal domain-like"/>
    <property type="match status" value="1"/>
</dbReference>
<evidence type="ECO:0000256" key="3">
    <source>
        <dbReference type="ARBA" id="ARBA00023239"/>
    </source>
</evidence>
<comment type="pathway">
    <text evidence="4">Quinol/quinone metabolism; menaquinone biosynthesis.</text>
</comment>
<keyword evidence="4" id="KW-0474">Menaquinone biosynthesis</keyword>
<gene>
    <name evidence="4" type="primary">menC</name>
    <name evidence="6" type="ORF">ACFQWG_13455</name>
</gene>
<comment type="cofactor">
    <cofactor evidence="4">
        <name>a divalent metal cation</name>
        <dbReference type="ChEBI" id="CHEBI:60240"/>
    </cofactor>
</comment>
<evidence type="ECO:0000313" key="6">
    <source>
        <dbReference type="EMBL" id="MFC7582199.1"/>
    </source>
</evidence>
<dbReference type="Pfam" id="PF13378">
    <property type="entry name" value="MR_MLE_C"/>
    <property type="match status" value="1"/>
</dbReference>
<dbReference type="CDD" id="cd03320">
    <property type="entry name" value="OSBS"/>
    <property type="match status" value="1"/>
</dbReference>
<dbReference type="SFLD" id="SFLDF00009">
    <property type="entry name" value="o-succinylbenzoate_synthase"/>
    <property type="match status" value="1"/>
</dbReference>
<comment type="function">
    <text evidence="4">Converts 2-succinyl-6-hydroxy-2,4-cyclohexadiene-1-carboxylate (SHCHC) to 2-succinylbenzoate (OSB).</text>
</comment>
<protein>
    <recommendedName>
        <fullName evidence="4">o-succinylbenzoate synthase</fullName>
        <shortName evidence="4">OSB synthase</shortName>
        <shortName evidence="4">OSBS</shortName>
        <ecNumber evidence="4">4.2.1.113</ecNumber>
    </recommendedName>
    <alternativeName>
        <fullName evidence="4">4-(2'-carboxyphenyl)-4-oxybutyric acid synthase</fullName>
    </alternativeName>
    <alternativeName>
        <fullName evidence="4">o-succinylbenzoic acid synthase</fullName>
    </alternativeName>
</protein>
<dbReference type="InterPro" id="IPR010196">
    <property type="entry name" value="OSB_synthase_MenC1"/>
</dbReference>
<feature type="active site" description="Proton donor" evidence="4">
    <location>
        <position position="123"/>
    </location>
</feature>